<keyword evidence="6" id="KW-0325">Glycoprotein</keyword>
<keyword evidence="4 9" id="KW-0732">Signal</keyword>
<keyword evidence="3" id="KW-0336">GPI-anchor</keyword>
<keyword evidence="2" id="KW-1003">Cell membrane</keyword>
<sequence>MRLSLAVISVFFVAVANAHFLLDFPLPRGAFVDDQETNFCGGYANATTNRTAYPLAGGYFSIFSAHPQWTLGVFLATDAANTFDDFKQIKPFFTQSGEGDFCFPLNFTSPNATGLTNGENVTIQVVFDGGDGTLYQCADLTLSNTVQLSNGSTSPCSNQTNTTTTGSTGNSAAGLAVGTEFVTVALGLAGLAAALSF</sequence>
<evidence type="ECO:0000256" key="4">
    <source>
        <dbReference type="ARBA" id="ARBA00022729"/>
    </source>
</evidence>
<evidence type="ECO:0000256" key="7">
    <source>
        <dbReference type="ARBA" id="ARBA00023288"/>
    </source>
</evidence>
<dbReference type="STRING" id="946122.A0A0C2X9M3"/>
<organism evidence="11 12">
    <name type="scientific">Amanita muscaria (strain Koide BX008)</name>
    <dbReference type="NCBI Taxonomy" id="946122"/>
    <lineage>
        <taxon>Eukaryota</taxon>
        <taxon>Fungi</taxon>
        <taxon>Dikarya</taxon>
        <taxon>Basidiomycota</taxon>
        <taxon>Agaricomycotina</taxon>
        <taxon>Agaricomycetes</taxon>
        <taxon>Agaricomycetidae</taxon>
        <taxon>Agaricales</taxon>
        <taxon>Pluteineae</taxon>
        <taxon>Amanitaceae</taxon>
        <taxon>Amanita</taxon>
    </lineage>
</organism>
<protein>
    <recommendedName>
        <fullName evidence="10">Copper acquisition factor BIM1-like domain-containing protein</fullName>
    </recommendedName>
</protein>
<dbReference type="Pfam" id="PF20238">
    <property type="entry name" value="BIM1-like_dom"/>
    <property type="match status" value="1"/>
</dbReference>
<evidence type="ECO:0000256" key="3">
    <source>
        <dbReference type="ARBA" id="ARBA00022622"/>
    </source>
</evidence>
<dbReference type="HOGENOM" id="CLU_070647_3_0_1"/>
<dbReference type="PANTHER" id="PTHR34992">
    <property type="entry name" value="HYPHAL ANASTAMOSIS-7 PROTEIN"/>
    <property type="match status" value="1"/>
</dbReference>
<reference evidence="11 12" key="1">
    <citation type="submission" date="2014-04" db="EMBL/GenBank/DDBJ databases">
        <title>Evolutionary Origins and Diversification of the Mycorrhizal Mutualists.</title>
        <authorList>
            <consortium name="DOE Joint Genome Institute"/>
            <consortium name="Mycorrhizal Genomics Consortium"/>
            <person name="Kohler A."/>
            <person name="Kuo A."/>
            <person name="Nagy L.G."/>
            <person name="Floudas D."/>
            <person name="Copeland A."/>
            <person name="Barry K.W."/>
            <person name="Cichocki N."/>
            <person name="Veneault-Fourrey C."/>
            <person name="LaButti K."/>
            <person name="Lindquist E.A."/>
            <person name="Lipzen A."/>
            <person name="Lundell T."/>
            <person name="Morin E."/>
            <person name="Murat C."/>
            <person name="Riley R."/>
            <person name="Ohm R."/>
            <person name="Sun H."/>
            <person name="Tunlid A."/>
            <person name="Henrissat B."/>
            <person name="Grigoriev I.V."/>
            <person name="Hibbett D.S."/>
            <person name="Martin F."/>
        </authorList>
    </citation>
    <scope>NUCLEOTIDE SEQUENCE [LARGE SCALE GENOMIC DNA]</scope>
    <source>
        <strain evidence="11 12">Koide BX008</strain>
    </source>
</reference>
<comment type="subcellular location">
    <subcellularLocation>
        <location evidence="1">Cell membrane</location>
        <topology evidence="1">Lipid-anchor</topology>
        <topology evidence="1">GPI-anchor</topology>
    </subcellularLocation>
</comment>
<evidence type="ECO:0000256" key="8">
    <source>
        <dbReference type="SAM" id="MobiDB-lite"/>
    </source>
</evidence>
<dbReference type="InterPro" id="IPR046936">
    <property type="entry name" value="BIM1-like"/>
</dbReference>
<accession>A0A0C2X9M3</accession>
<feature type="domain" description="Copper acquisition factor BIM1-like" evidence="10">
    <location>
        <begin position="17"/>
        <end position="160"/>
    </location>
</feature>
<evidence type="ECO:0000256" key="1">
    <source>
        <dbReference type="ARBA" id="ARBA00004609"/>
    </source>
</evidence>
<dbReference type="EMBL" id="KN818223">
    <property type="protein sequence ID" value="KIL71062.1"/>
    <property type="molecule type" value="Genomic_DNA"/>
</dbReference>
<evidence type="ECO:0000313" key="12">
    <source>
        <dbReference type="Proteomes" id="UP000054549"/>
    </source>
</evidence>
<evidence type="ECO:0000259" key="10">
    <source>
        <dbReference type="Pfam" id="PF20238"/>
    </source>
</evidence>
<dbReference type="InterPro" id="IPR046530">
    <property type="entry name" value="BIM1-like_dom"/>
</dbReference>
<evidence type="ECO:0000256" key="5">
    <source>
        <dbReference type="ARBA" id="ARBA00023136"/>
    </source>
</evidence>
<dbReference type="AlphaFoldDB" id="A0A0C2X9M3"/>
<gene>
    <name evidence="11" type="ORF">M378DRAFT_96022</name>
</gene>
<evidence type="ECO:0000313" key="11">
    <source>
        <dbReference type="EMBL" id="KIL71062.1"/>
    </source>
</evidence>
<dbReference type="CDD" id="cd21176">
    <property type="entry name" value="LPMO_auxiliary-like"/>
    <property type="match status" value="1"/>
</dbReference>
<dbReference type="GO" id="GO:0098552">
    <property type="term" value="C:side of membrane"/>
    <property type="evidence" value="ECO:0007669"/>
    <property type="project" value="UniProtKB-KW"/>
</dbReference>
<proteinExistence type="predicted"/>
<keyword evidence="7" id="KW-0449">Lipoprotein</keyword>
<evidence type="ECO:0000256" key="9">
    <source>
        <dbReference type="SAM" id="SignalP"/>
    </source>
</evidence>
<feature type="region of interest" description="Disordered" evidence="8">
    <location>
        <begin position="150"/>
        <end position="170"/>
    </location>
</feature>
<evidence type="ECO:0000256" key="6">
    <source>
        <dbReference type="ARBA" id="ARBA00023180"/>
    </source>
</evidence>
<dbReference type="PANTHER" id="PTHR34992:SF11">
    <property type="entry name" value="COPPER ACQUISITION FACTOR BIM1-LIKE DOMAIN-CONTAINING PROTEIN"/>
    <property type="match status" value="1"/>
</dbReference>
<feature type="chain" id="PRO_5002174092" description="Copper acquisition factor BIM1-like domain-containing protein" evidence="9">
    <location>
        <begin position="19"/>
        <end position="197"/>
    </location>
</feature>
<feature type="compositionally biased region" description="Low complexity" evidence="8">
    <location>
        <begin position="152"/>
        <end position="170"/>
    </location>
</feature>
<keyword evidence="5" id="KW-0472">Membrane</keyword>
<name>A0A0C2X9M3_AMAMK</name>
<dbReference type="OrthoDB" id="2146436at2759"/>
<feature type="signal peptide" evidence="9">
    <location>
        <begin position="1"/>
        <end position="18"/>
    </location>
</feature>
<evidence type="ECO:0000256" key="2">
    <source>
        <dbReference type="ARBA" id="ARBA00022475"/>
    </source>
</evidence>
<keyword evidence="12" id="KW-1185">Reference proteome</keyword>
<dbReference type="Proteomes" id="UP000054549">
    <property type="component" value="Unassembled WGS sequence"/>
</dbReference>
<dbReference type="GO" id="GO:0005886">
    <property type="term" value="C:plasma membrane"/>
    <property type="evidence" value="ECO:0007669"/>
    <property type="project" value="UniProtKB-SubCell"/>
</dbReference>
<dbReference type="InParanoid" id="A0A0C2X9M3"/>